<comment type="caution">
    <text evidence="2">The sequence shown here is derived from an EMBL/GenBank/DDBJ whole genome shotgun (WGS) entry which is preliminary data.</text>
</comment>
<reference evidence="2 3" key="1">
    <citation type="journal article" date="2014" name="Agronomy (Basel)">
        <title>A Draft Genome Sequence for Ensete ventricosum, the Drought-Tolerant Tree Against Hunger.</title>
        <authorList>
            <person name="Harrison J."/>
            <person name="Moore K.A."/>
            <person name="Paszkiewicz K."/>
            <person name="Jones T."/>
            <person name="Grant M."/>
            <person name="Ambacheew D."/>
            <person name="Muzemil S."/>
            <person name="Studholme D.J."/>
        </authorList>
    </citation>
    <scope>NUCLEOTIDE SEQUENCE [LARGE SCALE GENOMIC DNA]</scope>
</reference>
<accession>A0A427BC14</accession>
<evidence type="ECO:0000313" key="2">
    <source>
        <dbReference type="EMBL" id="RRT85994.1"/>
    </source>
</evidence>
<name>A0A427BC14_ENSVE</name>
<dbReference type="EMBL" id="AMZH03000029">
    <property type="protein sequence ID" value="RRT85994.1"/>
    <property type="molecule type" value="Genomic_DNA"/>
</dbReference>
<keyword evidence="1" id="KW-1133">Transmembrane helix</keyword>
<feature type="transmembrane region" description="Helical" evidence="1">
    <location>
        <begin position="65"/>
        <end position="85"/>
    </location>
</feature>
<dbReference type="Proteomes" id="UP000287651">
    <property type="component" value="Unassembled WGS sequence"/>
</dbReference>
<protein>
    <submittedName>
        <fullName evidence="2">Uncharacterized protein</fullName>
    </submittedName>
</protein>
<organism evidence="2 3">
    <name type="scientific">Ensete ventricosum</name>
    <name type="common">Abyssinian banana</name>
    <name type="synonym">Musa ensete</name>
    <dbReference type="NCBI Taxonomy" id="4639"/>
    <lineage>
        <taxon>Eukaryota</taxon>
        <taxon>Viridiplantae</taxon>
        <taxon>Streptophyta</taxon>
        <taxon>Embryophyta</taxon>
        <taxon>Tracheophyta</taxon>
        <taxon>Spermatophyta</taxon>
        <taxon>Magnoliopsida</taxon>
        <taxon>Liliopsida</taxon>
        <taxon>Zingiberales</taxon>
        <taxon>Musaceae</taxon>
        <taxon>Ensete</taxon>
    </lineage>
</organism>
<dbReference type="AlphaFoldDB" id="A0A427BC14"/>
<evidence type="ECO:0000256" key="1">
    <source>
        <dbReference type="SAM" id="Phobius"/>
    </source>
</evidence>
<evidence type="ECO:0000313" key="3">
    <source>
        <dbReference type="Proteomes" id="UP000287651"/>
    </source>
</evidence>
<keyword evidence="1" id="KW-0472">Membrane</keyword>
<proteinExistence type="predicted"/>
<keyword evidence="1" id="KW-0812">Transmembrane</keyword>
<gene>
    <name evidence="2" type="ORF">B296_00001294</name>
</gene>
<sequence length="220" mass="25087">MASRDLVQMQATHDCSSVVTPWQLEELCAHFSVLSKVILSIFGGEDHPYHKFCGMFSLSIDALAVGLHIPLPLVMVAFLAFWWVSPSQLMSNYWRFLRIFPKACNGARLMMSYELFHLYFYLNQGLSSYYLSPHIGFKINGAISCDKGWWSRFFIMDGSEDKGFPMAWAAHTVFNALPLFSSSETEAWEKMRAFFSNSVAEHEEEACLTETFPPTHILAL</sequence>